<dbReference type="GO" id="GO:0003723">
    <property type="term" value="F:RNA binding"/>
    <property type="evidence" value="ECO:0000318"/>
    <property type="project" value="GO_Central"/>
</dbReference>
<dbReference type="EnsemblPlants" id="HORVU.MOREX.r3.1HG0063860.1">
    <property type="protein sequence ID" value="HORVU.MOREX.r3.1HG0063860.1.CDS1"/>
    <property type="gene ID" value="HORVU.MOREX.r3.1HG0063860"/>
</dbReference>
<dbReference type="AlphaFoldDB" id="M0UEZ0"/>
<gene>
    <name evidence="1" type="primary">LOC123441955</name>
</gene>
<dbReference type="InterPro" id="IPR011990">
    <property type="entry name" value="TPR-like_helical_dom_sf"/>
</dbReference>
<dbReference type="PANTHER" id="PTHR47926:SF479">
    <property type="entry name" value="PENTACOTRIPEPTIDE-REPEAT REGION OF PRORP DOMAIN-CONTAINING PROTEIN"/>
    <property type="match status" value="1"/>
</dbReference>
<dbReference type="FunFam" id="1.25.40.10:FF:000344">
    <property type="entry name" value="Pentatricopeptide repeat-containing protein"/>
    <property type="match status" value="1"/>
</dbReference>
<dbReference type="ExpressionAtlas" id="M0UEZ0">
    <property type="expression patterns" value="baseline"/>
</dbReference>
<dbReference type="OrthoDB" id="1855397at2759"/>
<dbReference type="RefSeq" id="XP_044974069.1">
    <property type="nucleotide sequence ID" value="XM_045118134.1"/>
</dbReference>
<reference evidence="2" key="1">
    <citation type="journal article" date="2012" name="Nature">
        <title>A physical, genetic and functional sequence assembly of the barley genome.</title>
        <authorList>
            <consortium name="The International Barley Genome Sequencing Consortium"/>
            <person name="Mayer K.F."/>
            <person name="Waugh R."/>
            <person name="Brown J.W."/>
            <person name="Schulman A."/>
            <person name="Langridge P."/>
            <person name="Platzer M."/>
            <person name="Fincher G.B."/>
            <person name="Muehlbauer G.J."/>
            <person name="Sato K."/>
            <person name="Close T.J."/>
            <person name="Wise R.P."/>
            <person name="Stein N."/>
        </authorList>
    </citation>
    <scope>NUCLEOTIDE SEQUENCE [LARGE SCALE GENOMIC DNA]</scope>
    <source>
        <strain evidence="2">cv. Morex</strain>
    </source>
</reference>
<name>M0UEZ0_HORVV</name>
<dbReference type="RefSeq" id="XP_044974051.1">
    <property type="nucleotide sequence ID" value="XM_045118116.1"/>
</dbReference>
<dbReference type="Pfam" id="PF01535">
    <property type="entry name" value="PPR"/>
    <property type="match status" value="5"/>
</dbReference>
<accession>M0UEZ0</accession>
<dbReference type="PROSITE" id="PS51375">
    <property type="entry name" value="PPR"/>
    <property type="match status" value="3"/>
</dbReference>
<reference evidence="1" key="3">
    <citation type="submission" date="2022-01" db="UniProtKB">
        <authorList>
            <consortium name="EnsemblPlants"/>
        </authorList>
    </citation>
    <scope>IDENTIFICATION</scope>
    <source>
        <strain evidence="1">subsp. vulgare</strain>
    </source>
</reference>
<evidence type="ECO:0008006" key="3">
    <source>
        <dbReference type="Google" id="ProtNLM"/>
    </source>
</evidence>
<dbReference type="Proteomes" id="UP000011116">
    <property type="component" value="Chromosome 1H"/>
</dbReference>
<sequence>MSLPSSILTDDDSPPGPGPKLLQHGSNRSRAPQPRRRGCRGQESSLSAPEGDDGSRMLLDNPTVAALSALLARSASLSAAAALHARLLRSSRLFSHPFLANCLAAAYSRLGATPAAIALLTHAPSDAANRFSHNILLAALLKSRDLPAARRLFDEMPMRDTVAYNSMISGYAQSGHAGEALSLARRMRGLGVRPSAFTFSIVSSAVCSAPHGMQVHAAAVRHGSAQHNAVVGNTLVDMYRRVGLLEYAVRVFWNMNELDIVSLNSVMSVYKDDGQSNAVFECFRLTRSHGLSVDECSVSTVLTACTDIEDFAKGDQLLALCVKTGLLSNSIICSAVIGLLSMSDRLPDVVRLFEGLTKWDSETCNAMISCYARSGLMEQALGLFVIALRNAVLPTEFTFASVLRWSSCFGLMEQGTQIHTLVYKCGFEDDMIVATALVDMYCKLGSLKHARKLFDSVCVKDLVLWNTMIIGLSRNGGGREALGVFWWMLDCGVKPDRITLFGALSACSLGGLVNEAMDIIFLFKAKYHVVPGLEHYACVADMLSRAGLFREAEDLVQNKLQKCNTAALLNILEACMIQGDFAMAESIAENMLKLKPRSSLPYTVLARTYGARCKWESMARMWRSMEALGAKKVGECSWLCIKNEIHVFTSEQILHQGSEVTYAVLDLLFWDMMDHIYAPGRVGTIHTQDLKKNKGFDCHPQFLDCTL</sequence>
<evidence type="ECO:0000313" key="1">
    <source>
        <dbReference type="EnsemblPlants" id="HORVU.MOREX.r3.1HG0063860.1.CDS1"/>
    </source>
</evidence>
<dbReference type="RefSeq" id="XP_044974061.1">
    <property type="nucleotide sequence ID" value="XM_045118126.1"/>
</dbReference>
<dbReference type="Pfam" id="PF13041">
    <property type="entry name" value="PPR_2"/>
    <property type="match status" value="1"/>
</dbReference>
<dbReference type="Gene3D" id="1.25.40.10">
    <property type="entry name" value="Tetratricopeptide repeat domain"/>
    <property type="match status" value="5"/>
</dbReference>
<dbReference type="RefSeq" id="XP_044974071.1">
    <property type="nucleotide sequence ID" value="XM_045118136.1"/>
</dbReference>
<organism evidence="1 2">
    <name type="scientific">Hordeum vulgare subsp. vulgare</name>
    <name type="common">Domesticated barley</name>
    <dbReference type="NCBI Taxonomy" id="112509"/>
    <lineage>
        <taxon>Eukaryota</taxon>
        <taxon>Viridiplantae</taxon>
        <taxon>Streptophyta</taxon>
        <taxon>Embryophyta</taxon>
        <taxon>Tracheophyta</taxon>
        <taxon>Spermatophyta</taxon>
        <taxon>Magnoliopsida</taxon>
        <taxon>Liliopsida</taxon>
        <taxon>Poales</taxon>
        <taxon>Poaceae</taxon>
        <taxon>BOP clade</taxon>
        <taxon>Pooideae</taxon>
        <taxon>Triticodae</taxon>
        <taxon>Triticeae</taxon>
        <taxon>Hordeinae</taxon>
        <taxon>Hordeum</taxon>
    </lineage>
</organism>
<protein>
    <recommendedName>
        <fullName evidence="3">Pentatricopeptide repeat-containing protein</fullName>
    </recommendedName>
</protein>
<evidence type="ECO:0000313" key="2">
    <source>
        <dbReference type="Proteomes" id="UP000011116"/>
    </source>
</evidence>
<keyword evidence="2" id="KW-1185">Reference proteome</keyword>
<proteinExistence type="predicted"/>
<dbReference type="PANTHER" id="PTHR47926">
    <property type="entry name" value="PENTATRICOPEPTIDE REPEAT-CONTAINING PROTEIN"/>
    <property type="match status" value="1"/>
</dbReference>
<dbReference type="RefSeq" id="XP_044974057.1">
    <property type="nucleotide sequence ID" value="XM_045118122.1"/>
</dbReference>
<dbReference type="PaxDb" id="4513-MLOC_10331.1"/>
<dbReference type="GeneID" id="123441955"/>
<dbReference type="InterPro" id="IPR046960">
    <property type="entry name" value="PPR_At4g14850-like_plant"/>
</dbReference>
<dbReference type="Gramene" id="HORVU.MOREX.r2.1HG0050840.1">
    <property type="protein sequence ID" value="HORVU.MOREX.r2.1HG0050840.1.CDS.1"/>
    <property type="gene ID" value="HORVU.MOREX.r2.1HG0050840"/>
</dbReference>
<dbReference type="NCBIfam" id="TIGR00756">
    <property type="entry name" value="PPR"/>
    <property type="match status" value="2"/>
</dbReference>
<reference evidence="1" key="2">
    <citation type="submission" date="2020-10" db="EMBL/GenBank/DDBJ databases">
        <authorList>
            <person name="Scholz U."/>
            <person name="Mascher M."/>
            <person name="Fiebig A."/>
        </authorList>
    </citation>
    <scope>NUCLEOTIDE SEQUENCE [LARGE SCALE GENOMIC DNA]</scope>
    <source>
        <strain evidence="1">cv. Morex</strain>
    </source>
</reference>
<dbReference type="GO" id="GO:0009451">
    <property type="term" value="P:RNA modification"/>
    <property type="evidence" value="ECO:0000318"/>
    <property type="project" value="GO_Central"/>
</dbReference>
<dbReference type="FunFam" id="1.25.40.10:FF:002123">
    <property type="entry name" value="Tetratricopeptide repeat (TPR)-like superfamily protein"/>
    <property type="match status" value="1"/>
</dbReference>
<dbReference type="RefSeq" id="XP_044974065.1">
    <property type="nucleotide sequence ID" value="XM_045118130.1"/>
</dbReference>
<dbReference type="Gramene" id="HORVU.MOREX.r3.1HG0063860.1">
    <property type="protein sequence ID" value="HORVU.MOREX.r3.1HG0063860.1.CDS1"/>
    <property type="gene ID" value="HORVU.MOREX.r3.1HG0063860"/>
</dbReference>
<dbReference type="InterPro" id="IPR002885">
    <property type="entry name" value="PPR_rpt"/>
</dbReference>
<dbReference type="FunFam" id="1.25.40.10:FF:000442">
    <property type="entry name" value="Pentatricopeptide repeat-containing protein At3g49710"/>
    <property type="match status" value="1"/>
</dbReference>
<dbReference type="SMR" id="M0UEZ0"/>
<dbReference type="KEGG" id="hvg:123441955"/>